<evidence type="ECO:0000313" key="1">
    <source>
        <dbReference type="EMBL" id="ABF72148.1"/>
    </source>
</evidence>
<keyword evidence="1" id="KW-0614">Plasmid</keyword>
<reference evidence="1" key="1">
    <citation type="submission" date="2006-04" db="EMBL/GenBank/DDBJ databases">
        <authorList>
            <person name="Blanco M."/>
            <person name="Kehrenberg C."/>
            <person name="Kadlec K."/>
            <person name="Schwarz S."/>
            <person name="Navas J."/>
        </authorList>
    </citation>
    <scope>NUCLEOTIDE SEQUENCE</scope>
    <source>
        <strain evidence="1">12494</strain>
        <plasmid evidence="1">p12494</plasmid>
    </source>
</reference>
<accession>A6XBT1</accession>
<dbReference type="AlphaFoldDB" id="A6XBT1"/>
<dbReference type="EMBL" id="DQ517426">
    <property type="protein sequence ID" value="ABF72148.1"/>
    <property type="molecule type" value="Genomic_DNA"/>
</dbReference>
<sequence length="442" mass="50323">MIQEHYMNKEILNQVQNLNIAEVKDTGTLQELASIADELINSSNAQERFLAHKIKNRLEQNDHYQNFLKSELIQKEEVKATADKQFEKAYQAHRETASVANLQTKKQEESKESKATQEAFNKLTAQQQQMIVKLEYLYLPELREQVREFMLDDSKATAENLANIMNKQLKGNYVQVETGKDGNKFTTMADNTPTDKTNEIEHIAQEGLNTSVELGKLPQAVEYGKVVNAANVKEADNNFEEGKEEAYRVFQAKTAENKTIIDIQGIAFQLNEDVFKKYAENLQKLEGVPKDEKEELLAEYENDLADNIENFLTKHNVDLSNNEQKELFVKSVLKNYTTLSEQQLKNILVKNCGIEVDFIENLIKEEQKLEEEAAIVDFIDTPEKPKSSIPDINQITNNGDLQSTIKDHPNVGATGGDCSENYQNNDNVEKNKVAIIDINNNK</sequence>
<name>A6XBT1_ACTPL</name>
<proteinExistence type="predicted"/>
<organism evidence="1">
    <name type="scientific">Actinobacillus pleuropneumoniae</name>
    <name type="common">Haemophilus pleuropneumoniae</name>
    <dbReference type="NCBI Taxonomy" id="715"/>
    <lineage>
        <taxon>Bacteria</taxon>
        <taxon>Pseudomonadati</taxon>
        <taxon>Pseudomonadota</taxon>
        <taxon>Gammaproteobacteria</taxon>
        <taxon>Pasteurellales</taxon>
        <taxon>Pasteurellaceae</taxon>
        <taxon>Actinobacillus</taxon>
    </lineage>
</organism>
<protein>
    <submittedName>
        <fullName evidence="1">Uncharacterized protein</fullName>
    </submittedName>
</protein>
<geneLocation type="plasmid" evidence="1">
    <name>p12494</name>
</geneLocation>